<keyword evidence="2" id="KW-0342">GTP-binding</keyword>
<dbReference type="InterPro" id="IPR050227">
    <property type="entry name" value="Rab"/>
</dbReference>
<dbReference type="Proteomes" id="UP001162131">
    <property type="component" value="Unassembled WGS sequence"/>
</dbReference>
<dbReference type="AlphaFoldDB" id="A0AAU9JAR7"/>
<gene>
    <name evidence="3" type="ORF">BSTOLATCC_MIC27144</name>
</gene>
<dbReference type="GO" id="GO:0003924">
    <property type="term" value="F:GTPase activity"/>
    <property type="evidence" value="ECO:0007669"/>
    <property type="project" value="InterPro"/>
</dbReference>
<dbReference type="PROSITE" id="PS51421">
    <property type="entry name" value="RAS"/>
    <property type="match status" value="1"/>
</dbReference>
<evidence type="ECO:0000313" key="4">
    <source>
        <dbReference type="Proteomes" id="UP001162131"/>
    </source>
</evidence>
<dbReference type="GO" id="GO:0005525">
    <property type="term" value="F:GTP binding"/>
    <property type="evidence" value="ECO:0007669"/>
    <property type="project" value="UniProtKB-KW"/>
</dbReference>
<evidence type="ECO:0000256" key="1">
    <source>
        <dbReference type="ARBA" id="ARBA00022741"/>
    </source>
</evidence>
<dbReference type="InterPro" id="IPR027417">
    <property type="entry name" value="P-loop_NTPase"/>
</dbReference>
<proteinExistence type="predicted"/>
<dbReference type="InterPro" id="IPR001806">
    <property type="entry name" value="Small_GTPase"/>
</dbReference>
<evidence type="ECO:0000313" key="3">
    <source>
        <dbReference type="EMBL" id="CAG9320673.1"/>
    </source>
</evidence>
<dbReference type="EMBL" id="CAJZBQ010000026">
    <property type="protein sequence ID" value="CAG9320673.1"/>
    <property type="molecule type" value="Genomic_DNA"/>
</dbReference>
<name>A0AAU9JAR7_9CILI</name>
<keyword evidence="4" id="KW-1185">Reference proteome</keyword>
<evidence type="ECO:0000256" key="2">
    <source>
        <dbReference type="ARBA" id="ARBA00023134"/>
    </source>
</evidence>
<comment type="caution">
    <text evidence="3">The sequence shown here is derived from an EMBL/GenBank/DDBJ whole genome shotgun (WGS) entry which is preliminary data.</text>
</comment>
<dbReference type="PANTHER" id="PTHR47977">
    <property type="entry name" value="RAS-RELATED PROTEIN RAB"/>
    <property type="match status" value="1"/>
</dbReference>
<dbReference type="Gene3D" id="3.40.50.300">
    <property type="entry name" value="P-loop containing nucleotide triphosphate hydrolases"/>
    <property type="match status" value="1"/>
</dbReference>
<reference evidence="3" key="1">
    <citation type="submission" date="2021-09" db="EMBL/GenBank/DDBJ databases">
        <authorList>
            <consortium name="AG Swart"/>
            <person name="Singh M."/>
            <person name="Singh A."/>
            <person name="Seah K."/>
            <person name="Emmerich C."/>
        </authorList>
    </citation>
    <scope>NUCLEOTIDE SEQUENCE</scope>
    <source>
        <strain evidence="3">ATCC30299</strain>
    </source>
</reference>
<protein>
    <submittedName>
        <fullName evidence="3">Uncharacterized protein</fullName>
    </submittedName>
</protein>
<dbReference type="Pfam" id="PF00071">
    <property type="entry name" value="Ras"/>
    <property type="match status" value="1"/>
</dbReference>
<dbReference type="PROSITE" id="PS51419">
    <property type="entry name" value="RAB"/>
    <property type="match status" value="1"/>
</dbReference>
<sequence>MNAKEWIYKIKENTENWLETVLVGNKSDLESYREISYEEAKDLADEIGIIYLEISIKENIHANKLIQLTFSLASKIANKLIIP</sequence>
<keyword evidence="1" id="KW-0547">Nucleotide-binding</keyword>
<accession>A0AAU9JAR7</accession>
<organism evidence="3 4">
    <name type="scientific">Blepharisma stoltei</name>
    <dbReference type="NCBI Taxonomy" id="1481888"/>
    <lineage>
        <taxon>Eukaryota</taxon>
        <taxon>Sar</taxon>
        <taxon>Alveolata</taxon>
        <taxon>Ciliophora</taxon>
        <taxon>Postciliodesmatophora</taxon>
        <taxon>Heterotrichea</taxon>
        <taxon>Heterotrichida</taxon>
        <taxon>Blepharismidae</taxon>
        <taxon>Blepharisma</taxon>
    </lineage>
</organism>
<dbReference type="SUPFAM" id="SSF52540">
    <property type="entry name" value="P-loop containing nucleoside triphosphate hydrolases"/>
    <property type="match status" value="1"/>
</dbReference>